<keyword evidence="10" id="KW-0472">Membrane</keyword>
<dbReference type="SUPFAM" id="SSF47384">
    <property type="entry name" value="Homodimeric domain of signal transducing histidine kinase"/>
    <property type="match status" value="1"/>
</dbReference>
<feature type="transmembrane region" description="Helical" evidence="10">
    <location>
        <begin position="136"/>
        <end position="158"/>
    </location>
</feature>
<evidence type="ECO:0000256" key="2">
    <source>
        <dbReference type="ARBA" id="ARBA00004651"/>
    </source>
</evidence>
<dbReference type="SMART" id="SM00387">
    <property type="entry name" value="HATPase_c"/>
    <property type="match status" value="1"/>
</dbReference>
<accession>A0AAD0S058</accession>
<sequence length="429" mass="48515">MKKFYISLLGSALISIIVLGWLIDAFSQQTHTPQDEFYNQTQMIKGFAKQLAAMAPTERERAIKQLNSDFNVQLEYRPTQSLALPHSLLQQITQPNGLILEDQQGYYLLYSEASLGAHHLKMRLGKDPIHDQGNDVLLTLLFYAGLCVFMGFIITPLAKRLTVLNEAAKRFAKGDLSSRIHVSHFTYIRDVELTFNRMASQIEKLLDENKLMASSLSHDIRTPIACLRFGLEAAQDCPNEEKRLEYLARMEQDLDQMESMLKSYLAFATLEQKANQLTFNESDLHSYLLTVIHQVEPKLEQRALRLEHDIKTGYICADLHWLARAIVNLLSNACDFAHSDILITAHCSPELVVINVEDDGPGVNEQNWHKVFSPFFQEQTHRNRDGESYGLGLAIAAKVADWHHGTISVSKSKKLGGACFTLSIQNKSP</sequence>
<evidence type="ECO:0000259" key="11">
    <source>
        <dbReference type="PROSITE" id="PS50109"/>
    </source>
</evidence>
<dbReference type="EMBL" id="FPAZ01000020">
    <property type="protein sequence ID" value="SFT97095.1"/>
    <property type="molecule type" value="Genomic_DNA"/>
</dbReference>
<dbReference type="GeneID" id="99505953"/>
<keyword evidence="6" id="KW-0808">Transferase</keyword>
<dbReference type="InterPro" id="IPR036890">
    <property type="entry name" value="HATPase_C_sf"/>
</dbReference>
<dbReference type="InterPro" id="IPR050980">
    <property type="entry name" value="2C_sensor_his_kinase"/>
</dbReference>
<dbReference type="InterPro" id="IPR003661">
    <property type="entry name" value="HisK_dim/P_dom"/>
</dbReference>
<dbReference type="PANTHER" id="PTHR44936">
    <property type="entry name" value="SENSOR PROTEIN CREC"/>
    <property type="match status" value="1"/>
</dbReference>
<evidence type="ECO:0000313" key="14">
    <source>
        <dbReference type="EMBL" id="SFT97095.1"/>
    </source>
</evidence>
<keyword evidence="7" id="KW-0547">Nucleotide-binding</keyword>
<dbReference type="InterPro" id="IPR004358">
    <property type="entry name" value="Sig_transdc_His_kin-like_C"/>
</dbReference>
<dbReference type="PANTHER" id="PTHR44936:SF10">
    <property type="entry name" value="SENSOR PROTEIN RSTB"/>
    <property type="match status" value="1"/>
</dbReference>
<dbReference type="PRINTS" id="PR00344">
    <property type="entry name" value="BCTRLSENSOR"/>
</dbReference>
<dbReference type="RefSeq" id="WP_074989700.1">
    <property type="nucleotide sequence ID" value="NZ_CP032090.1"/>
</dbReference>
<feature type="domain" description="HAMP" evidence="12">
    <location>
        <begin position="155"/>
        <end position="207"/>
    </location>
</feature>
<evidence type="ECO:0000259" key="12">
    <source>
        <dbReference type="PROSITE" id="PS50885"/>
    </source>
</evidence>
<dbReference type="CDD" id="cd00082">
    <property type="entry name" value="HisKA"/>
    <property type="match status" value="1"/>
</dbReference>
<evidence type="ECO:0000256" key="8">
    <source>
        <dbReference type="ARBA" id="ARBA00022777"/>
    </source>
</evidence>
<dbReference type="InterPro" id="IPR003594">
    <property type="entry name" value="HATPase_dom"/>
</dbReference>
<evidence type="ECO:0000256" key="7">
    <source>
        <dbReference type="ARBA" id="ARBA00022741"/>
    </source>
</evidence>
<dbReference type="InterPro" id="IPR036097">
    <property type="entry name" value="HisK_dim/P_sf"/>
</dbReference>
<evidence type="ECO:0000256" key="6">
    <source>
        <dbReference type="ARBA" id="ARBA00022679"/>
    </source>
</evidence>
<dbReference type="SUPFAM" id="SSF55874">
    <property type="entry name" value="ATPase domain of HSP90 chaperone/DNA topoisomerase II/histidine kinase"/>
    <property type="match status" value="1"/>
</dbReference>
<reference evidence="14 15" key="1">
    <citation type="submission" date="2016-10" db="EMBL/GenBank/DDBJ databases">
        <authorList>
            <person name="Varghese N."/>
            <person name="Submissions S."/>
        </authorList>
    </citation>
    <scope>NUCLEOTIDE SEQUENCE [LARGE SCALE GENOMIC DNA]</scope>
    <source>
        <strain evidence="14 15">CGMCC 1.8499</strain>
    </source>
</reference>
<keyword evidence="8 13" id="KW-0418">Kinase</keyword>
<keyword evidence="15" id="KW-1185">Reference proteome</keyword>
<dbReference type="EMBL" id="CP032090">
    <property type="protein sequence ID" value="AXV65715.1"/>
    <property type="molecule type" value="Genomic_DNA"/>
</dbReference>
<dbReference type="InterPro" id="IPR005467">
    <property type="entry name" value="His_kinase_dom"/>
</dbReference>
<comment type="catalytic activity">
    <reaction evidence="1">
        <text>ATP + protein L-histidine = ADP + protein N-phospho-L-histidine.</text>
        <dbReference type="EC" id="2.7.13.3"/>
    </reaction>
</comment>
<protein>
    <recommendedName>
        <fullName evidence="3">histidine kinase</fullName>
        <ecNumber evidence="3">2.7.13.3</ecNumber>
    </recommendedName>
</protein>
<dbReference type="GO" id="GO:0005524">
    <property type="term" value="F:ATP binding"/>
    <property type="evidence" value="ECO:0007669"/>
    <property type="project" value="UniProtKB-KW"/>
</dbReference>
<dbReference type="GO" id="GO:0005886">
    <property type="term" value="C:plasma membrane"/>
    <property type="evidence" value="ECO:0007669"/>
    <property type="project" value="UniProtKB-SubCell"/>
</dbReference>
<dbReference type="Pfam" id="PF02518">
    <property type="entry name" value="HATPase_c"/>
    <property type="match status" value="1"/>
</dbReference>
<evidence type="ECO:0000313" key="15">
    <source>
        <dbReference type="Proteomes" id="UP000183805"/>
    </source>
</evidence>
<dbReference type="PROSITE" id="PS50109">
    <property type="entry name" value="HIS_KIN"/>
    <property type="match status" value="1"/>
</dbReference>
<dbReference type="Gene3D" id="1.10.287.130">
    <property type="match status" value="1"/>
</dbReference>
<dbReference type="Proteomes" id="UP000264605">
    <property type="component" value="Chromosome"/>
</dbReference>
<dbReference type="PROSITE" id="PS50885">
    <property type="entry name" value="HAMP"/>
    <property type="match status" value="1"/>
</dbReference>
<dbReference type="Proteomes" id="UP000183805">
    <property type="component" value="Unassembled WGS sequence"/>
</dbReference>
<keyword evidence="10" id="KW-1133">Transmembrane helix</keyword>
<evidence type="ECO:0000313" key="16">
    <source>
        <dbReference type="Proteomes" id="UP000264605"/>
    </source>
</evidence>
<dbReference type="EC" id="2.7.13.3" evidence="3"/>
<proteinExistence type="predicted"/>
<evidence type="ECO:0000256" key="1">
    <source>
        <dbReference type="ARBA" id="ARBA00000085"/>
    </source>
</evidence>
<evidence type="ECO:0000313" key="13">
    <source>
        <dbReference type="EMBL" id="AXV65715.1"/>
    </source>
</evidence>
<dbReference type="Gene3D" id="3.30.565.10">
    <property type="entry name" value="Histidine kinase-like ATPase, C-terminal domain"/>
    <property type="match status" value="1"/>
</dbReference>
<dbReference type="Pfam" id="PF00512">
    <property type="entry name" value="HisKA"/>
    <property type="match status" value="1"/>
</dbReference>
<evidence type="ECO:0000256" key="3">
    <source>
        <dbReference type="ARBA" id="ARBA00012438"/>
    </source>
</evidence>
<dbReference type="SMART" id="SM00388">
    <property type="entry name" value="HisKA"/>
    <property type="match status" value="1"/>
</dbReference>
<reference evidence="13 16" key="2">
    <citation type="submission" date="2018-08" db="EMBL/GenBank/DDBJ databases">
        <title>Draft genome sequence of Pseudoalteromonas donghaensis HJ51.</title>
        <authorList>
            <person name="Oh J."/>
            <person name="Roh D."/>
        </authorList>
    </citation>
    <scope>NUCLEOTIDE SEQUENCE [LARGE SCALE GENOMIC DNA]</scope>
    <source>
        <strain evidence="13 16">HJ51</strain>
    </source>
</reference>
<evidence type="ECO:0000256" key="10">
    <source>
        <dbReference type="SAM" id="Phobius"/>
    </source>
</evidence>
<dbReference type="GO" id="GO:0000155">
    <property type="term" value="F:phosphorelay sensor kinase activity"/>
    <property type="evidence" value="ECO:0007669"/>
    <property type="project" value="InterPro"/>
</dbReference>
<dbReference type="CDD" id="cd06225">
    <property type="entry name" value="HAMP"/>
    <property type="match status" value="1"/>
</dbReference>
<keyword evidence="4" id="KW-1003">Cell membrane</keyword>
<dbReference type="AlphaFoldDB" id="A0AAD0S058"/>
<evidence type="ECO:0000256" key="5">
    <source>
        <dbReference type="ARBA" id="ARBA00022553"/>
    </source>
</evidence>
<keyword evidence="5" id="KW-0597">Phosphoprotein</keyword>
<evidence type="ECO:0000256" key="4">
    <source>
        <dbReference type="ARBA" id="ARBA00022475"/>
    </source>
</evidence>
<gene>
    <name evidence="13" type="ORF">D0907_10800</name>
    <name evidence="14" type="ORF">SAMN04487854_12062</name>
</gene>
<evidence type="ECO:0000256" key="9">
    <source>
        <dbReference type="ARBA" id="ARBA00022840"/>
    </source>
</evidence>
<dbReference type="SMART" id="SM00304">
    <property type="entry name" value="HAMP"/>
    <property type="match status" value="1"/>
</dbReference>
<comment type="subcellular location">
    <subcellularLocation>
        <location evidence="2">Cell membrane</location>
        <topology evidence="2">Multi-pass membrane protein</topology>
    </subcellularLocation>
</comment>
<dbReference type="InterPro" id="IPR003660">
    <property type="entry name" value="HAMP_dom"/>
</dbReference>
<keyword evidence="10" id="KW-0812">Transmembrane</keyword>
<organism evidence="13 16">
    <name type="scientific">Pseudoalteromonas lipolytica</name>
    <dbReference type="NCBI Taxonomy" id="570156"/>
    <lineage>
        <taxon>Bacteria</taxon>
        <taxon>Pseudomonadati</taxon>
        <taxon>Pseudomonadota</taxon>
        <taxon>Gammaproteobacteria</taxon>
        <taxon>Alteromonadales</taxon>
        <taxon>Pseudoalteromonadaceae</taxon>
        <taxon>Pseudoalteromonas</taxon>
    </lineage>
</organism>
<dbReference type="KEGG" id="pdj:D0907_10800"/>
<feature type="domain" description="Histidine kinase" evidence="11">
    <location>
        <begin position="215"/>
        <end position="428"/>
    </location>
</feature>
<keyword evidence="9" id="KW-0067">ATP-binding</keyword>
<name>A0AAD0S058_9GAMM</name>